<name>A0ABP0SEQ9_9DINO</name>
<protein>
    <recommendedName>
        <fullName evidence="3">Ribosome-binding factor A</fullName>
    </recommendedName>
</protein>
<keyword evidence="2" id="KW-1185">Reference proteome</keyword>
<sequence length="112" mass="12510">MPLVEVFAREEDMPKIKAAELCHFLQDHFAVEPGVVQVMMSVVKDLAPEPVYLSIRAKGTPPRREKVADLLAGIGRYLDSKGLGRGKIRIELFEPSQQAAGEPWGKRPKRES</sequence>
<organism evidence="1 2">
    <name type="scientific">Durusdinium trenchii</name>
    <dbReference type="NCBI Taxonomy" id="1381693"/>
    <lineage>
        <taxon>Eukaryota</taxon>
        <taxon>Sar</taxon>
        <taxon>Alveolata</taxon>
        <taxon>Dinophyceae</taxon>
        <taxon>Suessiales</taxon>
        <taxon>Symbiodiniaceae</taxon>
        <taxon>Durusdinium</taxon>
    </lineage>
</organism>
<reference evidence="1 2" key="1">
    <citation type="submission" date="2024-02" db="EMBL/GenBank/DDBJ databases">
        <authorList>
            <person name="Chen Y."/>
            <person name="Shah S."/>
            <person name="Dougan E. K."/>
            <person name="Thang M."/>
            <person name="Chan C."/>
        </authorList>
    </citation>
    <scope>NUCLEOTIDE SEQUENCE [LARGE SCALE GENOMIC DNA]</scope>
</reference>
<comment type="caution">
    <text evidence="1">The sequence shown here is derived from an EMBL/GenBank/DDBJ whole genome shotgun (WGS) entry which is preliminary data.</text>
</comment>
<evidence type="ECO:0000313" key="1">
    <source>
        <dbReference type="EMBL" id="CAK9110791.1"/>
    </source>
</evidence>
<dbReference type="EMBL" id="CAXAMN010027450">
    <property type="protein sequence ID" value="CAK9110791.1"/>
    <property type="molecule type" value="Genomic_DNA"/>
</dbReference>
<evidence type="ECO:0000313" key="2">
    <source>
        <dbReference type="Proteomes" id="UP001642484"/>
    </source>
</evidence>
<gene>
    <name evidence="1" type="ORF">CCMP2556_LOCUS51470</name>
</gene>
<dbReference type="Proteomes" id="UP001642484">
    <property type="component" value="Unassembled WGS sequence"/>
</dbReference>
<evidence type="ECO:0008006" key="3">
    <source>
        <dbReference type="Google" id="ProtNLM"/>
    </source>
</evidence>
<proteinExistence type="predicted"/>
<accession>A0ABP0SEQ9</accession>